<keyword evidence="3" id="KW-0560">Oxidoreductase</keyword>
<dbReference type="GO" id="GO:0035516">
    <property type="term" value="F:broad specificity oxidative DNA demethylase activity"/>
    <property type="evidence" value="ECO:0007669"/>
    <property type="project" value="TreeGrafter"/>
</dbReference>
<dbReference type="AlphaFoldDB" id="A0A1V9XGJ4"/>
<evidence type="ECO:0000313" key="7">
    <source>
        <dbReference type="EMBL" id="OQR72665.1"/>
    </source>
</evidence>
<feature type="binding site" evidence="5">
    <location>
        <position position="206"/>
    </location>
    <ligand>
        <name>Fe cation</name>
        <dbReference type="ChEBI" id="CHEBI:24875"/>
        <note>catalytic</note>
    </ligand>
</feature>
<dbReference type="GO" id="GO:0008198">
    <property type="term" value="F:ferrous iron binding"/>
    <property type="evidence" value="ECO:0007669"/>
    <property type="project" value="TreeGrafter"/>
</dbReference>
<dbReference type="InterPro" id="IPR005123">
    <property type="entry name" value="Oxoglu/Fe-dep_dioxygenase_dom"/>
</dbReference>
<dbReference type="PANTHER" id="PTHR16557:SF2">
    <property type="entry name" value="NUCLEIC ACID DIOXYGENASE ALKBH1"/>
    <property type="match status" value="1"/>
</dbReference>
<dbReference type="Pfam" id="PF13532">
    <property type="entry name" value="2OG-FeII_Oxy_2"/>
    <property type="match status" value="1"/>
</dbReference>
<evidence type="ECO:0000256" key="2">
    <source>
        <dbReference type="ARBA" id="ARBA00022964"/>
    </source>
</evidence>
<reference evidence="7 8" key="1">
    <citation type="journal article" date="2017" name="Gigascience">
        <title>Draft genome of the honey bee ectoparasitic mite, Tropilaelaps mercedesae, is shaped by the parasitic life history.</title>
        <authorList>
            <person name="Dong X."/>
            <person name="Armstrong S.D."/>
            <person name="Xia D."/>
            <person name="Makepeace B.L."/>
            <person name="Darby A.C."/>
            <person name="Kadowaki T."/>
        </authorList>
    </citation>
    <scope>NUCLEOTIDE SEQUENCE [LARGE SCALE GENOMIC DNA]</scope>
    <source>
        <strain evidence="7">Wuxi-XJTLU</strain>
    </source>
</reference>
<dbReference type="PROSITE" id="PS51471">
    <property type="entry name" value="FE2OG_OXY"/>
    <property type="match status" value="1"/>
</dbReference>
<dbReference type="Proteomes" id="UP000192247">
    <property type="component" value="Unassembled WGS sequence"/>
</dbReference>
<dbReference type="STRING" id="418985.A0A1V9XGJ4"/>
<keyword evidence="1 5" id="KW-0479">Metal-binding</keyword>
<feature type="binding site" evidence="5">
    <location>
        <position position="208"/>
    </location>
    <ligand>
        <name>Fe cation</name>
        <dbReference type="ChEBI" id="CHEBI:24875"/>
        <note>catalytic</note>
    </ligand>
</feature>
<dbReference type="InParanoid" id="A0A1V9XGJ4"/>
<keyword evidence="4 5" id="KW-0408">Iron</keyword>
<dbReference type="InterPro" id="IPR004574">
    <property type="entry name" value="Alkb"/>
</dbReference>
<dbReference type="FunCoup" id="A0A1V9XGJ4">
    <property type="interactions" value="1981"/>
</dbReference>
<comment type="caution">
    <text evidence="7">The sequence shown here is derived from an EMBL/GenBank/DDBJ whole genome shotgun (WGS) entry which is preliminary data.</text>
</comment>
<name>A0A1V9XGJ4_9ACAR</name>
<dbReference type="InterPro" id="IPR027450">
    <property type="entry name" value="AlkB-like"/>
</dbReference>
<accession>A0A1V9XGJ4</accession>
<evidence type="ECO:0000256" key="1">
    <source>
        <dbReference type="ARBA" id="ARBA00022723"/>
    </source>
</evidence>
<dbReference type="EMBL" id="MNPL01011278">
    <property type="protein sequence ID" value="OQR72665.1"/>
    <property type="molecule type" value="Genomic_DNA"/>
</dbReference>
<proteinExistence type="predicted"/>
<keyword evidence="2 7" id="KW-0223">Dioxygenase</keyword>
<gene>
    <name evidence="7" type="ORF">BIW11_10239</name>
</gene>
<dbReference type="SUPFAM" id="SSF51197">
    <property type="entry name" value="Clavaminate synthase-like"/>
    <property type="match status" value="1"/>
</dbReference>
<dbReference type="Gene3D" id="2.60.120.590">
    <property type="entry name" value="Alpha-ketoglutarate-dependent dioxygenase AlkB-like"/>
    <property type="match status" value="1"/>
</dbReference>
<dbReference type="InterPro" id="IPR037151">
    <property type="entry name" value="AlkB-like_sf"/>
</dbReference>
<sequence>MDEMFVAQKDDSQLPLEADLFKMEFKYYKSKRKIPDLSQVLDIRKDSRKESRYFAWKEIYIGCNDLGIKSTVKVTELPSVPGFLLIPEAFTPAGLHYWTHRCLVDFPERPNVTNLETLPASITRRIGEGKVILDEELRTRLRWATLGYHHNWKTKVYDVENYTTFPPDLARCAAMFAEKVAGYTYEYRAEAGIINYYSLGTALSGHVDYSEEDQSAPLVSISLGCTCVFLIGGAERSVRPTPVFLRHGDVSIMTGLSRLAYHGVPRVIVEKSTPLSNDLRTSCPDAGLEKSETLDHCGSEPNANKDGDVVFCKDGICRSYLKNNRINITVRQVFKPDI</sequence>
<evidence type="ECO:0000259" key="6">
    <source>
        <dbReference type="PROSITE" id="PS51471"/>
    </source>
</evidence>
<dbReference type="GO" id="GO:0005634">
    <property type="term" value="C:nucleus"/>
    <property type="evidence" value="ECO:0007669"/>
    <property type="project" value="TreeGrafter"/>
</dbReference>
<evidence type="ECO:0000256" key="4">
    <source>
        <dbReference type="ARBA" id="ARBA00023004"/>
    </source>
</evidence>
<dbReference type="GO" id="GO:0035513">
    <property type="term" value="P:oxidative RNA demethylation"/>
    <property type="evidence" value="ECO:0007669"/>
    <property type="project" value="TreeGrafter"/>
</dbReference>
<dbReference type="GO" id="GO:0005737">
    <property type="term" value="C:cytoplasm"/>
    <property type="evidence" value="ECO:0007669"/>
    <property type="project" value="TreeGrafter"/>
</dbReference>
<feature type="domain" description="Fe2OG dioxygenase" evidence="6">
    <location>
        <begin position="188"/>
        <end position="291"/>
    </location>
</feature>
<evidence type="ECO:0000313" key="8">
    <source>
        <dbReference type="Proteomes" id="UP000192247"/>
    </source>
</evidence>
<protein>
    <submittedName>
        <fullName evidence="7">Alpha-ketoglutarate-dependent dioxygenase abh1-like</fullName>
    </submittedName>
</protein>
<dbReference type="PANTHER" id="PTHR16557">
    <property type="entry name" value="ALKYLATED DNA REPAIR PROTEIN ALKB-RELATED"/>
    <property type="match status" value="1"/>
</dbReference>
<comment type="cofactor">
    <cofactor evidence="5">
        <name>Fe(2+)</name>
        <dbReference type="ChEBI" id="CHEBI:29033"/>
    </cofactor>
    <text evidence="5">Binds 1 Fe(2+) ion per subunit.</text>
</comment>
<dbReference type="OrthoDB" id="6614653at2759"/>
<dbReference type="GO" id="GO:0035515">
    <property type="term" value="F:oxidative RNA demethylase activity"/>
    <property type="evidence" value="ECO:0007669"/>
    <property type="project" value="TreeGrafter"/>
</dbReference>
<evidence type="ECO:0000256" key="3">
    <source>
        <dbReference type="ARBA" id="ARBA00023002"/>
    </source>
</evidence>
<evidence type="ECO:0000256" key="5">
    <source>
        <dbReference type="PIRSR" id="PIRSR604574-2"/>
    </source>
</evidence>
<organism evidence="7 8">
    <name type="scientific">Tropilaelaps mercedesae</name>
    <dbReference type="NCBI Taxonomy" id="418985"/>
    <lineage>
        <taxon>Eukaryota</taxon>
        <taxon>Metazoa</taxon>
        <taxon>Ecdysozoa</taxon>
        <taxon>Arthropoda</taxon>
        <taxon>Chelicerata</taxon>
        <taxon>Arachnida</taxon>
        <taxon>Acari</taxon>
        <taxon>Parasitiformes</taxon>
        <taxon>Mesostigmata</taxon>
        <taxon>Gamasina</taxon>
        <taxon>Dermanyssoidea</taxon>
        <taxon>Laelapidae</taxon>
        <taxon>Tropilaelaps</taxon>
    </lineage>
</organism>
<keyword evidence="8" id="KW-1185">Reference proteome</keyword>
<feature type="binding site" evidence="5">
    <location>
        <position position="262"/>
    </location>
    <ligand>
        <name>Fe cation</name>
        <dbReference type="ChEBI" id="CHEBI:24875"/>
        <note>catalytic</note>
    </ligand>
</feature>